<dbReference type="AlphaFoldDB" id="A0AAW1H2I9"/>
<dbReference type="EMBL" id="JBDFQZ010000013">
    <property type="protein sequence ID" value="KAK9670217.1"/>
    <property type="molecule type" value="Genomic_DNA"/>
</dbReference>
<dbReference type="PANTHER" id="PTHR47903">
    <property type="entry name" value="OS07G0636400 PROTEIN"/>
    <property type="match status" value="1"/>
</dbReference>
<comment type="caution">
    <text evidence="2">The sequence shown here is derived from an EMBL/GenBank/DDBJ whole genome shotgun (WGS) entry which is preliminary data.</text>
</comment>
<proteinExistence type="predicted"/>
<dbReference type="InterPro" id="IPR004038">
    <property type="entry name" value="Ribosomal_eL8/eL30/eS12/Gad45"/>
</dbReference>
<dbReference type="Pfam" id="PF01248">
    <property type="entry name" value="Ribosomal_L7Ae"/>
    <property type="match status" value="1"/>
</dbReference>
<reference evidence="2" key="1">
    <citation type="submission" date="2024-03" db="EMBL/GenBank/DDBJ databases">
        <title>WGS assembly of Saponaria officinalis var. Norfolk2.</title>
        <authorList>
            <person name="Jenkins J."/>
            <person name="Shu S."/>
            <person name="Grimwood J."/>
            <person name="Barry K."/>
            <person name="Goodstein D."/>
            <person name="Schmutz J."/>
            <person name="Leebens-Mack J."/>
            <person name="Osbourn A."/>
        </authorList>
    </citation>
    <scope>NUCLEOTIDE SEQUENCE [LARGE SCALE GENOMIC DNA]</scope>
    <source>
        <strain evidence="2">JIC</strain>
    </source>
</reference>
<dbReference type="SUPFAM" id="SSF55315">
    <property type="entry name" value="L30e-like"/>
    <property type="match status" value="1"/>
</dbReference>
<protein>
    <recommendedName>
        <fullName evidence="1">Ribosomal protein eL8/eL30/eS12/Gadd45 domain-containing protein</fullName>
    </recommendedName>
</protein>
<dbReference type="Gene3D" id="3.30.1330.30">
    <property type="match status" value="1"/>
</dbReference>
<evidence type="ECO:0000313" key="2">
    <source>
        <dbReference type="EMBL" id="KAK9670217.1"/>
    </source>
</evidence>
<evidence type="ECO:0000259" key="1">
    <source>
        <dbReference type="Pfam" id="PF01248"/>
    </source>
</evidence>
<evidence type="ECO:0000313" key="3">
    <source>
        <dbReference type="Proteomes" id="UP001443914"/>
    </source>
</evidence>
<feature type="domain" description="Ribosomal protein eL8/eL30/eS12/Gadd45" evidence="1">
    <location>
        <begin position="68"/>
        <end position="156"/>
    </location>
</feature>
<name>A0AAW1H2I9_SAPOF</name>
<keyword evidence="3" id="KW-1185">Reference proteome</keyword>
<organism evidence="2 3">
    <name type="scientific">Saponaria officinalis</name>
    <name type="common">Common soapwort</name>
    <name type="synonym">Lychnis saponaria</name>
    <dbReference type="NCBI Taxonomy" id="3572"/>
    <lineage>
        <taxon>Eukaryota</taxon>
        <taxon>Viridiplantae</taxon>
        <taxon>Streptophyta</taxon>
        <taxon>Embryophyta</taxon>
        <taxon>Tracheophyta</taxon>
        <taxon>Spermatophyta</taxon>
        <taxon>Magnoliopsida</taxon>
        <taxon>eudicotyledons</taxon>
        <taxon>Gunneridae</taxon>
        <taxon>Pentapetalae</taxon>
        <taxon>Caryophyllales</taxon>
        <taxon>Caryophyllaceae</taxon>
        <taxon>Caryophylleae</taxon>
        <taxon>Saponaria</taxon>
    </lineage>
</organism>
<accession>A0AAW1H2I9</accession>
<dbReference type="InterPro" id="IPR029064">
    <property type="entry name" value="Ribosomal_eL30-like_sf"/>
</dbReference>
<sequence length="186" mass="20553">MASKSKRKGSQTQLTLSDSLHSHKKLHLIHSNNFEGDTLITFLNSFQRVIESEKQSNTALPDNIWYKRQFAVGVNEVTRLLERTKPSTDAAETNPLQALLVASDCNPKWLTKHLPSLASSRNVPLIYVRDKKEGSLRLGELVKVKTAIAIGVKANGSNINHFVQGVLNPDNLNETGRLDSAEMAPA</sequence>
<dbReference type="PANTHER" id="PTHR47903:SF2">
    <property type="entry name" value="OS07G0636400 PROTEIN"/>
    <property type="match status" value="1"/>
</dbReference>
<dbReference type="Proteomes" id="UP001443914">
    <property type="component" value="Unassembled WGS sequence"/>
</dbReference>
<gene>
    <name evidence="2" type="ORF">RND81_13G186900</name>
</gene>